<feature type="signal peptide" evidence="1">
    <location>
        <begin position="1"/>
        <end position="17"/>
    </location>
</feature>
<dbReference type="AlphaFoldDB" id="A0A9P5V6X6"/>
<dbReference type="OrthoDB" id="2422126at2759"/>
<evidence type="ECO:0000313" key="3">
    <source>
        <dbReference type="Proteomes" id="UP000748756"/>
    </source>
</evidence>
<evidence type="ECO:0000256" key="1">
    <source>
        <dbReference type="SAM" id="SignalP"/>
    </source>
</evidence>
<comment type="caution">
    <text evidence="2">The sequence shown here is derived from an EMBL/GenBank/DDBJ whole genome shotgun (WGS) entry which is preliminary data.</text>
</comment>
<keyword evidence="1" id="KW-0732">Signal</keyword>
<accession>A0A9P5V6X6</accession>
<dbReference type="EMBL" id="JAAAUQ010001298">
    <property type="protein sequence ID" value="KAF9140492.1"/>
    <property type="molecule type" value="Genomic_DNA"/>
</dbReference>
<keyword evidence="3" id="KW-1185">Reference proteome</keyword>
<gene>
    <name evidence="2" type="ORF">BG015_001612</name>
</gene>
<feature type="chain" id="PRO_5040410342" evidence="1">
    <location>
        <begin position="18"/>
        <end position="175"/>
    </location>
</feature>
<organism evidence="2 3">
    <name type="scientific">Linnemannia schmuckeri</name>
    <dbReference type="NCBI Taxonomy" id="64567"/>
    <lineage>
        <taxon>Eukaryota</taxon>
        <taxon>Fungi</taxon>
        <taxon>Fungi incertae sedis</taxon>
        <taxon>Mucoromycota</taxon>
        <taxon>Mortierellomycotina</taxon>
        <taxon>Mortierellomycetes</taxon>
        <taxon>Mortierellales</taxon>
        <taxon>Mortierellaceae</taxon>
        <taxon>Linnemannia</taxon>
    </lineage>
</organism>
<dbReference type="Proteomes" id="UP000748756">
    <property type="component" value="Unassembled WGS sequence"/>
</dbReference>
<name>A0A9P5V6X6_9FUNG</name>
<reference evidence="2" key="1">
    <citation type="journal article" date="2020" name="Fungal Divers.">
        <title>Resolving the Mortierellaceae phylogeny through synthesis of multi-gene phylogenetics and phylogenomics.</title>
        <authorList>
            <person name="Vandepol N."/>
            <person name="Liber J."/>
            <person name="Desiro A."/>
            <person name="Na H."/>
            <person name="Kennedy M."/>
            <person name="Barry K."/>
            <person name="Grigoriev I.V."/>
            <person name="Miller A.N."/>
            <person name="O'Donnell K."/>
            <person name="Stajich J.E."/>
            <person name="Bonito G."/>
        </authorList>
    </citation>
    <scope>NUCLEOTIDE SEQUENCE</scope>
    <source>
        <strain evidence="2">NRRL 6426</strain>
    </source>
</reference>
<evidence type="ECO:0000313" key="2">
    <source>
        <dbReference type="EMBL" id="KAF9140492.1"/>
    </source>
</evidence>
<protein>
    <submittedName>
        <fullName evidence="2">Uncharacterized protein</fullName>
    </submittedName>
</protein>
<proteinExistence type="predicted"/>
<sequence>MRYAIFALVALLAIVHAASPVLLDNGNYRIYYGTFHVPRYNRYATAEPDAMEGSVRTFPRQDSSTQIWRLKNTKHGRITLESLGAPGKYLGLRRAGANPGAYLGVVPTPVEFTITREGGGSSTSYELAYSRLVGGKTLVVSIDREEGKKEPYYVNFNVKGTEGILDSWRIARVSE</sequence>